<accession>A0A0A9F4X2</accession>
<reference evidence="1" key="2">
    <citation type="journal article" date="2015" name="Data Brief">
        <title>Shoot transcriptome of the giant reed, Arundo donax.</title>
        <authorList>
            <person name="Barrero R.A."/>
            <person name="Guerrero F.D."/>
            <person name="Moolhuijzen P."/>
            <person name="Goolsby J.A."/>
            <person name="Tidwell J."/>
            <person name="Bellgard S.E."/>
            <person name="Bellgard M.I."/>
        </authorList>
    </citation>
    <scope>NUCLEOTIDE SEQUENCE</scope>
    <source>
        <tissue evidence="1">Shoot tissue taken approximately 20 cm above the soil surface</tissue>
    </source>
</reference>
<reference evidence="1" key="1">
    <citation type="submission" date="2014-09" db="EMBL/GenBank/DDBJ databases">
        <authorList>
            <person name="Magalhaes I.L.F."/>
            <person name="Oliveira U."/>
            <person name="Santos F.R."/>
            <person name="Vidigal T.H.D.A."/>
            <person name="Brescovit A.D."/>
            <person name="Santos A.J."/>
        </authorList>
    </citation>
    <scope>NUCLEOTIDE SEQUENCE</scope>
    <source>
        <tissue evidence="1">Shoot tissue taken approximately 20 cm above the soil surface</tissue>
    </source>
</reference>
<sequence length="88" mass="10454">MVLLAELNLSQLLLLMKDLLFLKTFLESLLNQWGLFLSFSPFQVIHCFCKLLQFFLHLLALLQLFTQCQFHDRLFSKLPINDRFSLSF</sequence>
<protein>
    <submittedName>
        <fullName evidence="1">Eif3</fullName>
    </submittedName>
</protein>
<proteinExistence type="predicted"/>
<dbReference type="EMBL" id="GBRH01191637">
    <property type="protein sequence ID" value="JAE06259.1"/>
    <property type="molecule type" value="Transcribed_RNA"/>
</dbReference>
<dbReference type="AlphaFoldDB" id="A0A0A9F4X2"/>
<name>A0A0A9F4X2_ARUDO</name>
<evidence type="ECO:0000313" key="1">
    <source>
        <dbReference type="EMBL" id="JAE06259.1"/>
    </source>
</evidence>
<organism evidence="1">
    <name type="scientific">Arundo donax</name>
    <name type="common">Giant reed</name>
    <name type="synonym">Donax arundinaceus</name>
    <dbReference type="NCBI Taxonomy" id="35708"/>
    <lineage>
        <taxon>Eukaryota</taxon>
        <taxon>Viridiplantae</taxon>
        <taxon>Streptophyta</taxon>
        <taxon>Embryophyta</taxon>
        <taxon>Tracheophyta</taxon>
        <taxon>Spermatophyta</taxon>
        <taxon>Magnoliopsida</taxon>
        <taxon>Liliopsida</taxon>
        <taxon>Poales</taxon>
        <taxon>Poaceae</taxon>
        <taxon>PACMAD clade</taxon>
        <taxon>Arundinoideae</taxon>
        <taxon>Arundineae</taxon>
        <taxon>Arundo</taxon>
    </lineage>
</organism>